<sequence>MGLNSCYKTEEDIWEDSSAVRTEKTLNDYEQAMCAEENGWVLQYFANESEQAYPLLMKFSKNTAVNMAANNSVSSSSGYTEKASTFDLIADMGPVLTFNTYNELLHCFSDPQQDGMGHMGDYEFQIMGRNEDGSFNLRGKKHSIDMKMIKFPMGATYTVNGETKTVEKWEDYYTAYSAIKNAIFPSKSKALFLTAAGESYRVSGMGSGVLNIVPADADEDAFPTTLSYVISLDNGVHFSSPFTGDNNKFSIQNFKLNEAGILECTDVDQNANISSGTVATYFLVDGNNWRVDRNSLEGEYVALFEQMQSDCRTANYGTLQYIQFSWSSVENKLAFAFKTSKFDGEYYYDVTIDSDNVITLAFNQETTEASSSSKAKNAMVFYRQFESFKNFVNLLSATLTLEGNSPLSITTMSINDGNGNAMSVDLN</sequence>
<evidence type="ECO:0000313" key="2">
    <source>
        <dbReference type="Proteomes" id="UP000018901"/>
    </source>
</evidence>
<accession>W0EX14</accession>
<dbReference type="InterPro" id="IPR025396">
    <property type="entry name" value="DUF4302"/>
</dbReference>
<dbReference type="Proteomes" id="UP000018901">
    <property type="component" value="Chromosome"/>
</dbReference>
<proteinExistence type="predicted"/>
<reference evidence="1 2" key="1">
    <citation type="submission" date="2013-12" db="EMBL/GenBank/DDBJ databases">
        <authorList>
            <consortium name="DOE Joint Genome Institute"/>
            <person name="Eisen J."/>
            <person name="Huntemann M."/>
            <person name="Han J."/>
            <person name="Chen A."/>
            <person name="Kyrpides N."/>
            <person name="Mavromatis K."/>
            <person name="Markowitz V."/>
            <person name="Palaniappan K."/>
            <person name="Ivanova N."/>
            <person name="Schaumberg A."/>
            <person name="Pati A."/>
            <person name="Liolios K."/>
            <person name="Nordberg H.P."/>
            <person name="Cantor M.N."/>
            <person name="Hua S.X."/>
            <person name="Woyke T."/>
        </authorList>
    </citation>
    <scope>NUCLEOTIDE SEQUENCE [LARGE SCALE GENOMIC DNA]</scope>
    <source>
        <strain evidence="2">DSM 18177</strain>
    </source>
</reference>
<keyword evidence="2" id="KW-1185">Reference proteome</keyword>
<dbReference type="Pfam" id="PF14135">
    <property type="entry name" value="DUF4302"/>
    <property type="match status" value="1"/>
</dbReference>
<protein>
    <recommendedName>
        <fullName evidence="3">DUF4302 domain-containing protein</fullName>
    </recommendedName>
</protein>
<dbReference type="AlphaFoldDB" id="W0EX14"/>
<evidence type="ECO:0008006" key="3">
    <source>
        <dbReference type="Google" id="ProtNLM"/>
    </source>
</evidence>
<organism evidence="1 2">
    <name type="scientific">Barnesiella viscericola DSM 18177</name>
    <dbReference type="NCBI Taxonomy" id="880074"/>
    <lineage>
        <taxon>Bacteria</taxon>
        <taxon>Pseudomonadati</taxon>
        <taxon>Bacteroidota</taxon>
        <taxon>Bacteroidia</taxon>
        <taxon>Bacteroidales</taxon>
        <taxon>Barnesiellaceae</taxon>
        <taxon>Barnesiella</taxon>
    </lineage>
</organism>
<gene>
    <name evidence="1" type="ORF">BARVI_04975</name>
</gene>
<name>W0EX14_9BACT</name>
<dbReference type="EMBL" id="CP007034">
    <property type="protein sequence ID" value="AHF13729.1"/>
    <property type="molecule type" value="Genomic_DNA"/>
</dbReference>
<dbReference type="HOGENOM" id="CLU_592942_0_0_10"/>
<dbReference type="KEGG" id="bvs:BARVI_04975"/>
<dbReference type="eggNOG" id="ENOG502Z7SV">
    <property type="taxonomic scope" value="Bacteria"/>
</dbReference>
<dbReference type="STRING" id="880074.BARVI_04975"/>
<evidence type="ECO:0000313" key="1">
    <source>
        <dbReference type="EMBL" id="AHF13729.1"/>
    </source>
</evidence>